<sequence length="428" mass="47284">MKTFWWLALHLGLASGAATPEAESGLDPRPQHLVPFQLDGLFKRGDPARPANIDLSAWKPGKVKLQWAGDIFVGTPPQKFNLIFDTGASMMLIAANNCTTCGTHPRFDPSKSTTFSPKPCFRMAVYFNSGGGGTVNSPEQQGGNCTVVTDTVRMSDRPTNRSEFLVCDTYSSLLREQTPDGLFGLSSTPTSLWGLEPNLTFPFIPVFWQLVQSGQLPSPEFSFSFIPSHGPNGRREGVLTLGGTDRSQYIPSTLRKIPLNWPLSESRFRWVVDVHGARIDGYTLHNSTDAVTLIDTGSAAMVTPDRETTAELYARMSDAIQPIDERGAWGAPCEVLDRVVRDVVFAVGSPEQKVDVVVKKKYVNVGEYPGKPGICQGVFVDPERVAREPINRRPAWIFGTPWLRSYYTVWNGAERTIGFATPSHRDWD</sequence>
<proteinExistence type="inferred from homology"/>
<reference evidence="7" key="1">
    <citation type="journal article" date="2023" name="Mol. Phylogenet. Evol.">
        <title>Genome-scale phylogeny and comparative genomics of the fungal order Sordariales.</title>
        <authorList>
            <person name="Hensen N."/>
            <person name="Bonometti L."/>
            <person name="Westerberg I."/>
            <person name="Brannstrom I.O."/>
            <person name="Guillou S."/>
            <person name="Cros-Aarteil S."/>
            <person name="Calhoun S."/>
            <person name="Haridas S."/>
            <person name="Kuo A."/>
            <person name="Mondo S."/>
            <person name="Pangilinan J."/>
            <person name="Riley R."/>
            <person name="LaButti K."/>
            <person name="Andreopoulos B."/>
            <person name="Lipzen A."/>
            <person name="Chen C."/>
            <person name="Yan M."/>
            <person name="Daum C."/>
            <person name="Ng V."/>
            <person name="Clum A."/>
            <person name="Steindorff A."/>
            <person name="Ohm R.A."/>
            <person name="Martin F."/>
            <person name="Silar P."/>
            <person name="Natvig D.O."/>
            <person name="Lalanne C."/>
            <person name="Gautier V."/>
            <person name="Ament-Velasquez S.L."/>
            <person name="Kruys A."/>
            <person name="Hutchinson M.I."/>
            <person name="Powell A.J."/>
            <person name="Barry K."/>
            <person name="Miller A.N."/>
            <person name="Grigoriev I.V."/>
            <person name="Debuchy R."/>
            <person name="Gladieux P."/>
            <person name="Hiltunen Thoren M."/>
            <person name="Johannesson H."/>
        </authorList>
    </citation>
    <scope>NUCLEOTIDE SEQUENCE</scope>
    <source>
        <strain evidence="7">CBS 532.94</strain>
    </source>
</reference>
<keyword evidence="8" id="KW-1185">Reference proteome</keyword>
<keyword evidence="5" id="KW-0732">Signal</keyword>
<feature type="active site" evidence="3">
    <location>
        <position position="295"/>
    </location>
</feature>
<evidence type="ECO:0000259" key="6">
    <source>
        <dbReference type="PROSITE" id="PS51767"/>
    </source>
</evidence>
<comment type="similarity">
    <text evidence="1 4">Belongs to the peptidase A1 family.</text>
</comment>
<accession>A0AAN7C4E4</accession>
<evidence type="ECO:0000313" key="7">
    <source>
        <dbReference type="EMBL" id="KAK4235139.1"/>
    </source>
</evidence>
<dbReference type="GO" id="GO:0004190">
    <property type="term" value="F:aspartic-type endopeptidase activity"/>
    <property type="evidence" value="ECO:0007669"/>
    <property type="project" value="UniProtKB-KW"/>
</dbReference>
<dbReference type="CDD" id="cd05471">
    <property type="entry name" value="pepsin_like"/>
    <property type="match status" value="1"/>
</dbReference>
<protein>
    <submittedName>
        <fullName evidence="7">Aspartic peptidase domain-containing protein</fullName>
    </submittedName>
</protein>
<dbReference type="PROSITE" id="PS51767">
    <property type="entry name" value="PEPTIDASE_A1"/>
    <property type="match status" value="1"/>
</dbReference>
<dbReference type="InterPro" id="IPR001461">
    <property type="entry name" value="Aspartic_peptidase_A1"/>
</dbReference>
<dbReference type="PRINTS" id="PR00792">
    <property type="entry name" value="PEPSIN"/>
</dbReference>
<feature type="active site" evidence="3">
    <location>
        <position position="85"/>
    </location>
</feature>
<feature type="chain" id="PRO_5042859910" evidence="5">
    <location>
        <begin position="17"/>
        <end position="428"/>
    </location>
</feature>
<keyword evidence="4" id="KW-0378">Hydrolase</keyword>
<keyword evidence="4" id="KW-0645">Protease</keyword>
<dbReference type="SUPFAM" id="SSF50630">
    <property type="entry name" value="Acid proteases"/>
    <property type="match status" value="1"/>
</dbReference>
<evidence type="ECO:0000256" key="2">
    <source>
        <dbReference type="ARBA" id="ARBA00022750"/>
    </source>
</evidence>
<organism evidence="7 8">
    <name type="scientific">Achaetomium macrosporum</name>
    <dbReference type="NCBI Taxonomy" id="79813"/>
    <lineage>
        <taxon>Eukaryota</taxon>
        <taxon>Fungi</taxon>
        <taxon>Dikarya</taxon>
        <taxon>Ascomycota</taxon>
        <taxon>Pezizomycotina</taxon>
        <taxon>Sordariomycetes</taxon>
        <taxon>Sordariomycetidae</taxon>
        <taxon>Sordariales</taxon>
        <taxon>Chaetomiaceae</taxon>
        <taxon>Achaetomium</taxon>
    </lineage>
</organism>
<evidence type="ECO:0000256" key="3">
    <source>
        <dbReference type="PIRSR" id="PIRSR601461-1"/>
    </source>
</evidence>
<evidence type="ECO:0000313" key="8">
    <source>
        <dbReference type="Proteomes" id="UP001303760"/>
    </source>
</evidence>
<feature type="signal peptide" evidence="5">
    <location>
        <begin position="1"/>
        <end position="16"/>
    </location>
</feature>
<name>A0AAN7C4E4_9PEZI</name>
<dbReference type="InterPro" id="IPR034164">
    <property type="entry name" value="Pepsin-like_dom"/>
</dbReference>
<dbReference type="Gene3D" id="2.40.70.10">
    <property type="entry name" value="Acid Proteases"/>
    <property type="match status" value="2"/>
</dbReference>
<dbReference type="InterPro" id="IPR001969">
    <property type="entry name" value="Aspartic_peptidase_AS"/>
</dbReference>
<dbReference type="PANTHER" id="PTHR47966">
    <property type="entry name" value="BETA-SITE APP-CLEAVING ENZYME, ISOFORM A-RELATED"/>
    <property type="match status" value="1"/>
</dbReference>
<dbReference type="InterPro" id="IPR021109">
    <property type="entry name" value="Peptidase_aspartic_dom_sf"/>
</dbReference>
<dbReference type="Proteomes" id="UP001303760">
    <property type="component" value="Unassembled WGS sequence"/>
</dbReference>
<dbReference type="PROSITE" id="PS00141">
    <property type="entry name" value="ASP_PROTEASE"/>
    <property type="match status" value="1"/>
</dbReference>
<comment type="caution">
    <text evidence="7">The sequence shown here is derived from an EMBL/GenBank/DDBJ whole genome shotgun (WGS) entry which is preliminary data.</text>
</comment>
<dbReference type="Pfam" id="PF00026">
    <property type="entry name" value="Asp"/>
    <property type="match status" value="1"/>
</dbReference>
<evidence type="ECO:0000256" key="4">
    <source>
        <dbReference type="RuleBase" id="RU000454"/>
    </source>
</evidence>
<gene>
    <name evidence="7" type="ORF">C8A03DRAFT_46668</name>
</gene>
<evidence type="ECO:0000256" key="5">
    <source>
        <dbReference type="SAM" id="SignalP"/>
    </source>
</evidence>
<reference evidence="7" key="2">
    <citation type="submission" date="2023-05" db="EMBL/GenBank/DDBJ databases">
        <authorList>
            <consortium name="Lawrence Berkeley National Laboratory"/>
            <person name="Steindorff A."/>
            <person name="Hensen N."/>
            <person name="Bonometti L."/>
            <person name="Westerberg I."/>
            <person name="Brannstrom I.O."/>
            <person name="Guillou S."/>
            <person name="Cros-Aarteil S."/>
            <person name="Calhoun S."/>
            <person name="Haridas S."/>
            <person name="Kuo A."/>
            <person name="Mondo S."/>
            <person name="Pangilinan J."/>
            <person name="Riley R."/>
            <person name="Labutti K."/>
            <person name="Andreopoulos B."/>
            <person name="Lipzen A."/>
            <person name="Chen C."/>
            <person name="Yanf M."/>
            <person name="Daum C."/>
            <person name="Ng V."/>
            <person name="Clum A."/>
            <person name="Ohm R."/>
            <person name="Martin F."/>
            <person name="Silar P."/>
            <person name="Natvig D."/>
            <person name="Lalanne C."/>
            <person name="Gautier V."/>
            <person name="Ament-Velasquez S.L."/>
            <person name="Kruys A."/>
            <person name="Hutchinson M.I."/>
            <person name="Powell A.J."/>
            <person name="Barry K."/>
            <person name="Miller A.N."/>
            <person name="Grigoriev I.V."/>
            <person name="Debuchy R."/>
            <person name="Gladieux P."/>
            <person name="Thoren M.H."/>
            <person name="Johannesson H."/>
        </authorList>
    </citation>
    <scope>NUCLEOTIDE SEQUENCE</scope>
    <source>
        <strain evidence="7">CBS 532.94</strain>
    </source>
</reference>
<keyword evidence="2 4" id="KW-0064">Aspartyl protease</keyword>
<evidence type="ECO:0000256" key="1">
    <source>
        <dbReference type="ARBA" id="ARBA00007447"/>
    </source>
</evidence>
<dbReference type="PANTHER" id="PTHR47966:SF51">
    <property type="entry name" value="BETA-SITE APP-CLEAVING ENZYME, ISOFORM A-RELATED"/>
    <property type="match status" value="1"/>
</dbReference>
<feature type="domain" description="Peptidase A1" evidence="6">
    <location>
        <begin position="67"/>
        <end position="420"/>
    </location>
</feature>
<dbReference type="GO" id="GO:0006508">
    <property type="term" value="P:proteolysis"/>
    <property type="evidence" value="ECO:0007669"/>
    <property type="project" value="UniProtKB-KW"/>
</dbReference>
<dbReference type="GO" id="GO:0000324">
    <property type="term" value="C:fungal-type vacuole"/>
    <property type="evidence" value="ECO:0007669"/>
    <property type="project" value="TreeGrafter"/>
</dbReference>
<dbReference type="AlphaFoldDB" id="A0AAN7C4E4"/>
<dbReference type="InterPro" id="IPR033121">
    <property type="entry name" value="PEPTIDASE_A1"/>
</dbReference>
<dbReference type="EMBL" id="MU860294">
    <property type="protein sequence ID" value="KAK4235139.1"/>
    <property type="molecule type" value="Genomic_DNA"/>
</dbReference>